<dbReference type="Proteomes" id="UP000078540">
    <property type="component" value="Unassembled WGS sequence"/>
</dbReference>
<proteinExistence type="predicted"/>
<name>A0A195AXT5_9HYME</name>
<sequence length="144" mass="16455">MIQFIISTKYKKSTPLGQDCLDRHHRRREYDKLVLNIKHSNNMLIDTRSNTCLTYVITSDHKVTVLHRLGKHAAFSRATHSIQSRFKFLILNGNIIQEHTVLHSNKQIRLLTSCSYREAKPSPNPIAINVRLVCTHKAVGGTAL</sequence>
<dbReference type="AlphaFoldDB" id="A0A195AXT5"/>
<accession>A0A195AXT5</accession>
<keyword evidence="2" id="KW-1185">Reference proteome</keyword>
<evidence type="ECO:0000313" key="2">
    <source>
        <dbReference type="Proteomes" id="UP000078540"/>
    </source>
</evidence>
<evidence type="ECO:0000313" key="1">
    <source>
        <dbReference type="EMBL" id="KYM76850.1"/>
    </source>
</evidence>
<dbReference type="EMBL" id="KQ976716">
    <property type="protein sequence ID" value="KYM76850.1"/>
    <property type="molecule type" value="Genomic_DNA"/>
</dbReference>
<organism evidence="1 2">
    <name type="scientific">Atta colombica</name>
    <dbReference type="NCBI Taxonomy" id="520822"/>
    <lineage>
        <taxon>Eukaryota</taxon>
        <taxon>Metazoa</taxon>
        <taxon>Ecdysozoa</taxon>
        <taxon>Arthropoda</taxon>
        <taxon>Hexapoda</taxon>
        <taxon>Insecta</taxon>
        <taxon>Pterygota</taxon>
        <taxon>Neoptera</taxon>
        <taxon>Endopterygota</taxon>
        <taxon>Hymenoptera</taxon>
        <taxon>Apocrita</taxon>
        <taxon>Aculeata</taxon>
        <taxon>Formicoidea</taxon>
        <taxon>Formicidae</taxon>
        <taxon>Myrmicinae</taxon>
        <taxon>Atta</taxon>
    </lineage>
</organism>
<reference evidence="1 2" key="1">
    <citation type="submission" date="2015-09" db="EMBL/GenBank/DDBJ databases">
        <title>Atta colombica WGS genome.</title>
        <authorList>
            <person name="Nygaard S."/>
            <person name="Hu H."/>
            <person name="Boomsma J."/>
            <person name="Zhang G."/>
        </authorList>
    </citation>
    <scope>NUCLEOTIDE SEQUENCE [LARGE SCALE GENOMIC DNA]</scope>
    <source>
        <strain evidence="1">Treedump-2</strain>
        <tissue evidence="1">Whole body</tissue>
    </source>
</reference>
<protein>
    <submittedName>
        <fullName evidence="1">Uncharacterized protein</fullName>
    </submittedName>
</protein>
<gene>
    <name evidence="1" type="ORF">ALC53_12739</name>
</gene>